<dbReference type="GO" id="GO:0016138">
    <property type="term" value="P:glycoside biosynthetic process"/>
    <property type="evidence" value="ECO:0007669"/>
    <property type="project" value="UniProtKB-ARBA"/>
</dbReference>
<evidence type="ECO:0000313" key="7">
    <source>
        <dbReference type="EMBL" id="WOG87936.1"/>
    </source>
</evidence>
<organism evidence="7 8">
    <name type="scientific">Daucus carota subsp. sativus</name>
    <name type="common">Carrot</name>
    <dbReference type="NCBI Taxonomy" id="79200"/>
    <lineage>
        <taxon>Eukaryota</taxon>
        <taxon>Viridiplantae</taxon>
        <taxon>Streptophyta</taxon>
        <taxon>Embryophyta</taxon>
        <taxon>Tracheophyta</taxon>
        <taxon>Spermatophyta</taxon>
        <taxon>Magnoliopsida</taxon>
        <taxon>eudicotyledons</taxon>
        <taxon>Gunneridae</taxon>
        <taxon>Pentapetalae</taxon>
        <taxon>asterids</taxon>
        <taxon>campanulids</taxon>
        <taxon>Apiales</taxon>
        <taxon>Apiaceae</taxon>
        <taxon>Apioideae</taxon>
        <taxon>Scandiceae</taxon>
        <taxon>Daucinae</taxon>
        <taxon>Daucus</taxon>
        <taxon>Daucus sect. Daucus</taxon>
    </lineage>
</organism>
<protein>
    <recommendedName>
        <fullName evidence="9">UDP-glycosyltransferases domain-containing protein</fullName>
    </recommendedName>
</protein>
<keyword evidence="4 6" id="KW-0808">Transferase</keyword>
<dbReference type="InterPro" id="IPR035595">
    <property type="entry name" value="UDP_glycos_trans_CS"/>
</dbReference>
<evidence type="ECO:0000256" key="3">
    <source>
        <dbReference type="ARBA" id="ARBA00022676"/>
    </source>
</evidence>
<sequence length="367" mass="41549">MGSLETAFADSSPNFLKIFDSVKPDMLIYDYNQSWAADIALSNNIPAVQFLLSSAIFSSLTRHMLYCDSSVTYPNPISIHKYFTEKMKARLKSSPADANYIDRARGASKKSRVILLRTFREIEGKYVDYISNLSQKKTIPVGSLVQEFLQETGDDCTETIQFLDKKDESSVVFVSFGSEYFLTKEEIQEVAYGLELSKLNFIWVIRFPFGENTKLEEALPIGFLDRVGDRGLVVEGWAPQARILRHSSTGGFISHCGWSSIMESMMFGVPVIAMPMHIDQPLNTVVVKEVGVGQEVERDEDGRFKREEIAKVIRNVVIEKSGETVRRKAKEMREMIREKGEKEIDEVVGELVNLCKEKKDKVTSSTM</sequence>
<comment type="similarity">
    <text evidence="2 6">Belongs to the UDP-glycosyltransferase family.</text>
</comment>
<evidence type="ECO:0000313" key="8">
    <source>
        <dbReference type="Proteomes" id="UP000077755"/>
    </source>
</evidence>
<dbReference type="FunFam" id="3.40.50.2000:FF:000060">
    <property type="entry name" value="Glycosyltransferase"/>
    <property type="match status" value="1"/>
</dbReference>
<dbReference type="PANTHER" id="PTHR48044">
    <property type="entry name" value="GLYCOSYLTRANSFERASE"/>
    <property type="match status" value="1"/>
</dbReference>
<dbReference type="Pfam" id="PF00201">
    <property type="entry name" value="UDPGT"/>
    <property type="match status" value="1"/>
</dbReference>
<proteinExistence type="inferred from homology"/>
<name>A0AAF0WEL1_DAUCS</name>
<keyword evidence="5" id="KW-0414">Isoprene biosynthesis</keyword>
<keyword evidence="8" id="KW-1185">Reference proteome</keyword>
<keyword evidence="3 6" id="KW-0328">Glycosyltransferase</keyword>
<dbReference type="InterPro" id="IPR002213">
    <property type="entry name" value="UDP_glucos_trans"/>
</dbReference>
<evidence type="ECO:0000256" key="1">
    <source>
        <dbReference type="ARBA" id="ARBA00004721"/>
    </source>
</evidence>
<evidence type="ECO:0008006" key="9">
    <source>
        <dbReference type="Google" id="ProtNLM"/>
    </source>
</evidence>
<dbReference type="GO" id="GO:0008194">
    <property type="term" value="F:UDP-glycosyltransferase activity"/>
    <property type="evidence" value="ECO:0007669"/>
    <property type="project" value="InterPro"/>
</dbReference>
<dbReference type="PROSITE" id="PS00375">
    <property type="entry name" value="UDPGT"/>
    <property type="match status" value="1"/>
</dbReference>
<dbReference type="Proteomes" id="UP000077755">
    <property type="component" value="Chromosome 2"/>
</dbReference>
<dbReference type="GO" id="GO:0008299">
    <property type="term" value="P:isoprenoid biosynthetic process"/>
    <property type="evidence" value="ECO:0007669"/>
    <property type="project" value="UniProtKB-KW"/>
</dbReference>
<evidence type="ECO:0000256" key="6">
    <source>
        <dbReference type="RuleBase" id="RU003718"/>
    </source>
</evidence>
<dbReference type="SUPFAM" id="SSF53756">
    <property type="entry name" value="UDP-Glycosyltransferase/glycogen phosphorylase"/>
    <property type="match status" value="1"/>
</dbReference>
<evidence type="ECO:0000256" key="2">
    <source>
        <dbReference type="ARBA" id="ARBA00009995"/>
    </source>
</evidence>
<dbReference type="CDD" id="cd03784">
    <property type="entry name" value="GT1_Gtf-like"/>
    <property type="match status" value="1"/>
</dbReference>
<accession>A0AAF0WEL1</accession>
<gene>
    <name evidence="7" type="ORF">DCAR_0207169</name>
</gene>
<reference evidence="7" key="1">
    <citation type="journal article" date="2016" name="Nat. Genet.">
        <title>A high-quality carrot genome assembly provides new insights into carotenoid accumulation and asterid genome evolution.</title>
        <authorList>
            <person name="Iorizzo M."/>
            <person name="Ellison S."/>
            <person name="Senalik D."/>
            <person name="Zeng P."/>
            <person name="Satapoomin P."/>
            <person name="Huang J."/>
            <person name="Bowman M."/>
            <person name="Iovene M."/>
            <person name="Sanseverino W."/>
            <person name="Cavagnaro P."/>
            <person name="Yildiz M."/>
            <person name="Macko-Podgorni A."/>
            <person name="Moranska E."/>
            <person name="Grzebelus E."/>
            <person name="Grzebelus D."/>
            <person name="Ashrafi H."/>
            <person name="Zheng Z."/>
            <person name="Cheng S."/>
            <person name="Spooner D."/>
            <person name="Van Deynze A."/>
            <person name="Simon P."/>
        </authorList>
    </citation>
    <scope>NUCLEOTIDE SEQUENCE</scope>
    <source>
        <tissue evidence="7">Leaf</tissue>
    </source>
</reference>
<evidence type="ECO:0000256" key="5">
    <source>
        <dbReference type="ARBA" id="ARBA00023229"/>
    </source>
</evidence>
<dbReference type="PANTHER" id="PTHR48044:SF39">
    <property type="entry name" value="GLYCOSYLTRANSFERASE"/>
    <property type="match status" value="1"/>
</dbReference>
<dbReference type="EMBL" id="CP093344">
    <property type="protein sequence ID" value="WOG87936.1"/>
    <property type="molecule type" value="Genomic_DNA"/>
</dbReference>
<dbReference type="Gene3D" id="3.40.50.2000">
    <property type="entry name" value="Glycogen Phosphorylase B"/>
    <property type="match status" value="2"/>
</dbReference>
<reference evidence="7" key="2">
    <citation type="submission" date="2022-03" db="EMBL/GenBank/DDBJ databases">
        <title>Draft title - Genomic analysis of global carrot germplasm unveils the trajectory of domestication and the origin of high carotenoid orange carrot.</title>
        <authorList>
            <person name="Iorizzo M."/>
            <person name="Ellison S."/>
            <person name="Senalik D."/>
            <person name="Macko-Podgorni A."/>
            <person name="Grzebelus D."/>
            <person name="Bostan H."/>
            <person name="Rolling W."/>
            <person name="Curaba J."/>
            <person name="Simon P."/>
        </authorList>
    </citation>
    <scope>NUCLEOTIDE SEQUENCE</scope>
    <source>
        <tissue evidence="7">Leaf</tissue>
    </source>
</reference>
<evidence type="ECO:0000256" key="4">
    <source>
        <dbReference type="ARBA" id="ARBA00022679"/>
    </source>
</evidence>
<comment type="pathway">
    <text evidence="1">Secondary metabolite biosynthesis; terpenoid biosynthesis.</text>
</comment>
<dbReference type="AlphaFoldDB" id="A0AAF0WEL1"/>